<accession>X1TFJ9</accession>
<reference evidence="1" key="1">
    <citation type="journal article" date="2014" name="Front. Microbiol.">
        <title>High frequency of phylogenetically diverse reductive dehalogenase-homologous genes in deep subseafloor sedimentary metagenomes.</title>
        <authorList>
            <person name="Kawai M."/>
            <person name="Futagami T."/>
            <person name="Toyoda A."/>
            <person name="Takaki Y."/>
            <person name="Nishi S."/>
            <person name="Hori S."/>
            <person name="Arai W."/>
            <person name="Tsubouchi T."/>
            <person name="Morono Y."/>
            <person name="Uchiyama I."/>
            <person name="Ito T."/>
            <person name="Fujiyama A."/>
            <person name="Inagaki F."/>
            <person name="Takami H."/>
        </authorList>
    </citation>
    <scope>NUCLEOTIDE SEQUENCE</scope>
    <source>
        <strain evidence="1">Expedition CK06-06</strain>
    </source>
</reference>
<gene>
    <name evidence="1" type="ORF">S12H4_17651</name>
</gene>
<sequence>DGKVIDGWGWFRLRQGGRSKLGKEVVIVIVNRPGLATVIGRYA</sequence>
<proteinExistence type="predicted"/>
<organism evidence="1">
    <name type="scientific">marine sediment metagenome</name>
    <dbReference type="NCBI Taxonomy" id="412755"/>
    <lineage>
        <taxon>unclassified sequences</taxon>
        <taxon>metagenomes</taxon>
        <taxon>ecological metagenomes</taxon>
    </lineage>
</organism>
<evidence type="ECO:0000313" key="1">
    <source>
        <dbReference type="EMBL" id="GAI86370.1"/>
    </source>
</evidence>
<name>X1TFJ9_9ZZZZ</name>
<comment type="caution">
    <text evidence="1">The sequence shown here is derived from an EMBL/GenBank/DDBJ whole genome shotgun (WGS) entry which is preliminary data.</text>
</comment>
<protein>
    <submittedName>
        <fullName evidence="1">Uncharacterized protein</fullName>
    </submittedName>
</protein>
<dbReference type="AlphaFoldDB" id="X1TFJ9"/>
<feature type="non-terminal residue" evidence="1">
    <location>
        <position position="1"/>
    </location>
</feature>
<dbReference type="EMBL" id="BARW01008649">
    <property type="protein sequence ID" value="GAI86370.1"/>
    <property type="molecule type" value="Genomic_DNA"/>
</dbReference>